<dbReference type="InterPro" id="IPR013320">
    <property type="entry name" value="ConA-like_dom_sf"/>
</dbReference>
<reference evidence="7 8" key="1">
    <citation type="submission" date="2022-01" db="EMBL/GenBank/DDBJ databases">
        <title>A high-quality chromosome-level genome assembly of rohu carp, Labeo rohita.</title>
        <authorList>
            <person name="Arick M.A. II"/>
            <person name="Hsu C.-Y."/>
            <person name="Magbanua Z."/>
            <person name="Pechanova O."/>
            <person name="Grover C."/>
            <person name="Miller E."/>
            <person name="Thrash A."/>
            <person name="Ezzel L."/>
            <person name="Alam S."/>
            <person name="Benzie J."/>
            <person name="Hamilton M."/>
            <person name="Karsi A."/>
            <person name="Lawrence M.L."/>
            <person name="Peterson D.G."/>
        </authorList>
    </citation>
    <scope>NUCLEOTIDE SEQUENCE [LARGE SCALE GENOMIC DNA]</scope>
    <source>
        <strain evidence="8">BAU-BD-2019</strain>
        <tissue evidence="7">Blood</tissue>
    </source>
</reference>
<feature type="region of interest" description="Disordered" evidence="5">
    <location>
        <begin position="350"/>
        <end position="376"/>
    </location>
</feature>
<evidence type="ECO:0000256" key="1">
    <source>
        <dbReference type="ARBA" id="ARBA00022723"/>
    </source>
</evidence>
<feature type="compositionally biased region" description="Basic and acidic residues" evidence="5">
    <location>
        <begin position="10"/>
        <end position="20"/>
    </location>
</feature>
<dbReference type="InterPro" id="IPR043136">
    <property type="entry name" value="B30.2/SPRY_sf"/>
</dbReference>
<dbReference type="InterPro" id="IPR001841">
    <property type="entry name" value="Znf_RING"/>
</dbReference>
<accession>A0ABQ8M3X6</accession>
<feature type="region of interest" description="Disordered" evidence="5">
    <location>
        <begin position="1"/>
        <end position="20"/>
    </location>
</feature>
<gene>
    <name evidence="7" type="ORF">H4Q32_013471</name>
</gene>
<dbReference type="Gene3D" id="2.60.120.920">
    <property type="match status" value="1"/>
</dbReference>
<feature type="compositionally biased region" description="Low complexity" evidence="5">
    <location>
        <begin position="350"/>
        <end position="363"/>
    </location>
</feature>
<evidence type="ECO:0000256" key="2">
    <source>
        <dbReference type="ARBA" id="ARBA00022771"/>
    </source>
</evidence>
<evidence type="ECO:0000259" key="6">
    <source>
        <dbReference type="PROSITE" id="PS50089"/>
    </source>
</evidence>
<dbReference type="InterPro" id="IPR017907">
    <property type="entry name" value="Znf_RING_CS"/>
</dbReference>
<evidence type="ECO:0000256" key="5">
    <source>
        <dbReference type="SAM" id="MobiDB-lite"/>
    </source>
</evidence>
<name>A0ABQ8M3X6_LABRO</name>
<evidence type="ECO:0000313" key="7">
    <source>
        <dbReference type="EMBL" id="KAI2656518.1"/>
    </source>
</evidence>
<evidence type="ECO:0000256" key="3">
    <source>
        <dbReference type="ARBA" id="ARBA00022833"/>
    </source>
</evidence>
<dbReference type="Gene3D" id="3.30.40.10">
    <property type="entry name" value="Zinc/RING finger domain, C3HC4 (zinc finger)"/>
    <property type="match status" value="1"/>
</dbReference>
<protein>
    <submittedName>
        <fullName evidence="7">E3 ubiquitin-protein ligase MID2</fullName>
    </submittedName>
</protein>
<sequence>MMTHGLHHLPAHEHTDEARDEDAHFSPSVCPSCGCVFDVPLILPCSHTLCGRCLTVGAGPDRHGGGARGVASSSHPVVLCPNCRHSVELPCFDWSSALTCLPFDPTVTCDPKEREKCEEQRWETDGSVDLSEEEMEQSVSGLFFTLDSPCSDSSLHLSSSALVVTFTGHMCSSHDRSDQDSCLLPQVCGSVSISRGQYYWEVDVCNSAIYRIGVISSCDGRGWWLERRGSVFHAVFDGRRELLPSIPPQLKTVGVFLNVGGASITFHNSVTQEFLAAVPSHFSIPLRPALQLGQGRLKLRPGLPPPNHVFLSHSSAYRGPGGPDRWRRDVAFRSVRAVIQKFEELATTSDSDSGLVSSVGSLSETNNGTERLRSKT</sequence>
<dbReference type="PANTHER" id="PTHR24099">
    <property type="entry name" value="E3 UBIQUITIN-PROTEIN LIGASE TRIM36-RELATED"/>
    <property type="match status" value="1"/>
</dbReference>
<proteinExistence type="predicted"/>
<dbReference type="SUPFAM" id="SSF49899">
    <property type="entry name" value="Concanavalin A-like lectins/glucanases"/>
    <property type="match status" value="1"/>
</dbReference>
<dbReference type="Proteomes" id="UP000830375">
    <property type="component" value="Unassembled WGS sequence"/>
</dbReference>
<dbReference type="PROSITE" id="PS00518">
    <property type="entry name" value="ZF_RING_1"/>
    <property type="match status" value="1"/>
</dbReference>
<comment type="caution">
    <text evidence="7">The sequence shown here is derived from an EMBL/GenBank/DDBJ whole genome shotgun (WGS) entry which is preliminary data.</text>
</comment>
<dbReference type="SUPFAM" id="SSF57850">
    <property type="entry name" value="RING/U-box"/>
    <property type="match status" value="1"/>
</dbReference>
<keyword evidence="8" id="KW-1185">Reference proteome</keyword>
<dbReference type="InterPro" id="IPR050617">
    <property type="entry name" value="E3_ligase_FN3/SPRY"/>
</dbReference>
<keyword evidence="3" id="KW-0862">Zinc</keyword>
<keyword evidence="1" id="KW-0479">Metal-binding</keyword>
<feature type="domain" description="RING-type" evidence="6">
    <location>
        <begin position="30"/>
        <end position="84"/>
    </location>
</feature>
<dbReference type="InterPro" id="IPR013083">
    <property type="entry name" value="Znf_RING/FYVE/PHD"/>
</dbReference>
<dbReference type="PROSITE" id="PS50089">
    <property type="entry name" value="ZF_RING_2"/>
    <property type="match status" value="1"/>
</dbReference>
<dbReference type="EMBL" id="JACTAM010000015">
    <property type="protein sequence ID" value="KAI2656518.1"/>
    <property type="molecule type" value="Genomic_DNA"/>
</dbReference>
<evidence type="ECO:0000256" key="4">
    <source>
        <dbReference type="PROSITE-ProRule" id="PRU00175"/>
    </source>
</evidence>
<evidence type="ECO:0000313" key="8">
    <source>
        <dbReference type="Proteomes" id="UP000830375"/>
    </source>
</evidence>
<dbReference type="PANTHER" id="PTHR24099:SF16">
    <property type="entry name" value="E3 UBIQUITIN-PROTEIN LIGASE MIDLINE-1-LIKE ISOFORM X1"/>
    <property type="match status" value="1"/>
</dbReference>
<organism evidence="7 8">
    <name type="scientific">Labeo rohita</name>
    <name type="common">Indian major carp</name>
    <name type="synonym">Cyprinus rohita</name>
    <dbReference type="NCBI Taxonomy" id="84645"/>
    <lineage>
        <taxon>Eukaryota</taxon>
        <taxon>Metazoa</taxon>
        <taxon>Chordata</taxon>
        <taxon>Craniata</taxon>
        <taxon>Vertebrata</taxon>
        <taxon>Euteleostomi</taxon>
        <taxon>Actinopterygii</taxon>
        <taxon>Neopterygii</taxon>
        <taxon>Teleostei</taxon>
        <taxon>Ostariophysi</taxon>
        <taxon>Cypriniformes</taxon>
        <taxon>Cyprinidae</taxon>
        <taxon>Labeoninae</taxon>
        <taxon>Labeonini</taxon>
        <taxon>Labeo</taxon>
    </lineage>
</organism>
<keyword evidence="2 4" id="KW-0863">Zinc-finger</keyword>